<name>A0A914YTV5_9BILA</name>
<dbReference type="Gene3D" id="1.10.510.10">
    <property type="entry name" value="Transferase(Phosphotransferase) domain 1"/>
    <property type="match status" value="1"/>
</dbReference>
<feature type="region of interest" description="Disordered" evidence="1">
    <location>
        <begin position="118"/>
        <end position="147"/>
    </location>
</feature>
<sequence length="222" mass="25306">MSKTRFLPRAYHRFKDFSRFDDLESWLYTSIDFFGRKLLPWFDNMDESQIIANKERFFFDAFEEIFTYAPKQLQVLQKYIDKNNDGDKPNYTFMGITLVGMRDKLKFPYTGPFDFQQASGNAHSGKAKHKRATKEERVPDDGCEAGPAIAPVRDEVFQEGEAEQPQQENDGKPSLNADRALSMARKKKPSRNGATAKAANHDVECGDQGPLKPVDPGVSLFH</sequence>
<dbReference type="Proteomes" id="UP000887577">
    <property type="component" value="Unplaced"/>
</dbReference>
<evidence type="ECO:0000256" key="1">
    <source>
        <dbReference type="SAM" id="MobiDB-lite"/>
    </source>
</evidence>
<dbReference type="AlphaFoldDB" id="A0A914YTV5"/>
<proteinExistence type="predicted"/>
<accession>A0A914YTV5</accession>
<dbReference type="WBParaSite" id="PSU_v2.g3094.t1">
    <property type="protein sequence ID" value="PSU_v2.g3094.t1"/>
    <property type="gene ID" value="PSU_v2.g3094"/>
</dbReference>
<keyword evidence="2" id="KW-1185">Reference proteome</keyword>
<feature type="region of interest" description="Disordered" evidence="1">
    <location>
        <begin position="159"/>
        <end position="222"/>
    </location>
</feature>
<evidence type="ECO:0000313" key="2">
    <source>
        <dbReference type="Proteomes" id="UP000887577"/>
    </source>
</evidence>
<protein>
    <submittedName>
        <fullName evidence="3">Uncharacterized protein</fullName>
    </submittedName>
</protein>
<reference evidence="3" key="1">
    <citation type="submission" date="2022-11" db="UniProtKB">
        <authorList>
            <consortium name="WormBaseParasite"/>
        </authorList>
    </citation>
    <scope>IDENTIFICATION</scope>
</reference>
<organism evidence="2 3">
    <name type="scientific">Panagrolaimus superbus</name>
    <dbReference type="NCBI Taxonomy" id="310955"/>
    <lineage>
        <taxon>Eukaryota</taxon>
        <taxon>Metazoa</taxon>
        <taxon>Ecdysozoa</taxon>
        <taxon>Nematoda</taxon>
        <taxon>Chromadorea</taxon>
        <taxon>Rhabditida</taxon>
        <taxon>Tylenchina</taxon>
        <taxon>Panagrolaimomorpha</taxon>
        <taxon>Panagrolaimoidea</taxon>
        <taxon>Panagrolaimidae</taxon>
        <taxon>Panagrolaimus</taxon>
    </lineage>
</organism>
<evidence type="ECO:0000313" key="3">
    <source>
        <dbReference type="WBParaSite" id="PSU_v2.g3094.t1"/>
    </source>
</evidence>